<evidence type="ECO:0000256" key="4">
    <source>
        <dbReference type="ARBA" id="ARBA00022692"/>
    </source>
</evidence>
<evidence type="ECO:0000259" key="10">
    <source>
        <dbReference type="PROSITE" id="PS50111"/>
    </source>
</evidence>
<evidence type="ECO:0000313" key="12">
    <source>
        <dbReference type="EMBL" id="MBE6833493.1"/>
    </source>
</evidence>
<evidence type="ECO:0000256" key="2">
    <source>
        <dbReference type="ARBA" id="ARBA00022475"/>
    </source>
</evidence>
<keyword evidence="5 9" id="KW-1133">Transmembrane helix</keyword>
<comment type="caution">
    <text evidence="12">The sequence shown here is derived from an EMBL/GenBank/DDBJ whole genome shotgun (WGS) entry which is preliminary data.</text>
</comment>
<dbReference type="Gene3D" id="1.10.287.950">
    <property type="entry name" value="Methyl-accepting chemotaxis protein"/>
    <property type="match status" value="1"/>
</dbReference>
<evidence type="ECO:0000313" key="13">
    <source>
        <dbReference type="Proteomes" id="UP000754750"/>
    </source>
</evidence>
<dbReference type="PRINTS" id="PR00260">
    <property type="entry name" value="CHEMTRNSDUCR"/>
</dbReference>
<protein>
    <submittedName>
        <fullName evidence="12">Methyl-accepting chemotaxis protein</fullName>
    </submittedName>
</protein>
<feature type="domain" description="HAMP" evidence="11">
    <location>
        <begin position="232"/>
        <end position="286"/>
    </location>
</feature>
<evidence type="ECO:0000256" key="9">
    <source>
        <dbReference type="SAM" id="Phobius"/>
    </source>
</evidence>
<dbReference type="InterPro" id="IPR033480">
    <property type="entry name" value="sCache_2"/>
</dbReference>
<dbReference type="PANTHER" id="PTHR43531">
    <property type="entry name" value="PROTEIN ICFG"/>
    <property type="match status" value="1"/>
</dbReference>
<evidence type="ECO:0000256" key="5">
    <source>
        <dbReference type="ARBA" id="ARBA00022989"/>
    </source>
</evidence>
<gene>
    <name evidence="12" type="ORF">E7512_07925</name>
</gene>
<feature type="domain" description="Methyl-accepting transducer" evidence="10">
    <location>
        <begin position="336"/>
        <end position="565"/>
    </location>
</feature>
<evidence type="ECO:0000256" key="1">
    <source>
        <dbReference type="ARBA" id="ARBA00004651"/>
    </source>
</evidence>
<evidence type="ECO:0000256" key="3">
    <source>
        <dbReference type="ARBA" id="ARBA00022500"/>
    </source>
</evidence>
<dbReference type="Gene3D" id="3.30.450.20">
    <property type="entry name" value="PAS domain"/>
    <property type="match status" value="1"/>
</dbReference>
<dbReference type="GO" id="GO:0004888">
    <property type="term" value="F:transmembrane signaling receptor activity"/>
    <property type="evidence" value="ECO:0007669"/>
    <property type="project" value="InterPro"/>
</dbReference>
<keyword evidence="4 9" id="KW-0812">Transmembrane</keyword>
<dbReference type="PANTHER" id="PTHR43531:SF11">
    <property type="entry name" value="METHYL-ACCEPTING CHEMOTAXIS PROTEIN 3"/>
    <property type="match status" value="1"/>
</dbReference>
<dbReference type="RefSeq" id="WP_326840379.1">
    <property type="nucleotide sequence ID" value="NZ_SVNY01000003.1"/>
</dbReference>
<keyword evidence="3" id="KW-0145">Chemotaxis</keyword>
<name>A0A928KT22_9FIRM</name>
<feature type="transmembrane region" description="Helical" evidence="9">
    <location>
        <begin position="21"/>
        <end position="41"/>
    </location>
</feature>
<dbReference type="InterPro" id="IPR003660">
    <property type="entry name" value="HAMP_dom"/>
</dbReference>
<dbReference type="SUPFAM" id="SSF58104">
    <property type="entry name" value="Methyl-accepting chemotaxis protein (MCP) signaling domain"/>
    <property type="match status" value="1"/>
</dbReference>
<dbReference type="Pfam" id="PF17200">
    <property type="entry name" value="sCache_2"/>
    <property type="match status" value="1"/>
</dbReference>
<dbReference type="PROSITE" id="PS50885">
    <property type="entry name" value="HAMP"/>
    <property type="match status" value="1"/>
</dbReference>
<dbReference type="EMBL" id="SVNY01000003">
    <property type="protein sequence ID" value="MBE6833493.1"/>
    <property type="molecule type" value="Genomic_DNA"/>
</dbReference>
<dbReference type="Gene3D" id="6.10.340.10">
    <property type="match status" value="1"/>
</dbReference>
<dbReference type="InterPro" id="IPR004090">
    <property type="entry name" value="Chemotax_Me-accpt_rcpt"/>
</dbReference>
<dbReference type="AlphaFoldDB" id="A0A928KT22"/>
<reference evidence="12" key="1">
    <citation type="submission" date="2019-04" db="EMBL/GenBank/DDBJ databases">
        <title>Evolution of Biomass-Degrading Anaerobic Consortia Revealed by Metagenomics.</title>
        <authorList>
            <person name="Peng X."/>
        </authorList>
    </citation>
    <scope>NUCLEOTIDE SEQUENCE</scope>
    <source>
        <strain evidence="12">SIG551</strain>
    </source>
</reference>
<comment type="similarity">
    <text evidence="7">Belongs to the methyl-accepting chemotaxis (MCP) protein family.</text>
</comment>
<accession>A0A928KT22</accession>
<proteinExistence type="inferred from homology"/>
<dbReference type="GO" id="GO:0006935">
    <property type="term" value="P:chemotaxis"/>
    <property type="evidence" value="ECO:0007669"/>
    <property type="project" value="UniProtKB-KW"/>
</dbReference>
<dbReference type="PROSITE" id="PS50111">
    <property type="entry name" value="CHEMOTAXIS_TRANSDUC_2"/>
    <property type="match status" value="1"/>
</dbReference>
<dbReference type="SMART" id="SM00283">
    <property type="entry name" value="MA"/>
    <property type="match status" value="1"/>
</dbReference>
<keyword evidence="6 9" id="KW-0472">Membrane</keyword>
<evidence type="ECO:0000256" key="7">
    <source>
        <dbReference type="ARBA" id="ARBA00029447"/>
    </source>
</evidence>
<evidence type="ECO:0000256" key="8">
    <source>
        <dbReference type="PROSITE-ProRule" id="PRU00284"/>
    </source>
</evidence>
<dbReference type="InterPro" id="IPR004089">
    <property type="entry name" value="MCPsignal_dom"/>
</dbReference>
<keyword evidence="2" id="KW-1003">Cell membrane</keyword>
<dbReference type="GO" id="GO:0005886">
    <property type="term" value="C:plasma membrane"/>
    <property type="evidence" value="ECO:0007669"/>
    <property type="project" value="UniProtKB-SubCell"/>
</dbReference>
<comment type="subcellular location">
    <subcellularLocation>
        <location evidence="1">Cell membrane</location>
        <topology evidence="1">Multi-pass membrane protein</topology>
    </subcellularLocation>
</comment>
<evidence type="ECO:0000256" key="6">
    <source>
        <dbReference type="ARBA" id="ARBA00023136"/>
    </source>
</evidence>
<organism evidence="12 13">
    <name type="scientific">Faecalispora sporosphaeroides</name>
    <dbReference type="NCBI Taxonomy" id="1549"/>
    <lineage>
        <taxon>Bacteria</taxon>
        <taxon>Bacillati</taxon>
        <taxon>Bacillota</taxon>
        <taxon>Clostridia</taxon>
        <taxon>Eubacteriales</taxon>
        <taxon>Oscillospiraceae</taxon>
        <taxon>Faecalispora</taxon>
    </lineage>
</organism>
<dbReference type="SMART" id="SM01049">
    <property type="entry name" value="Cache_2"/>
    <property type="match status" value="1"/>
</dbReference>
<dbReference type="Proteomes" id="UP000754750">
    <property type="component" value="Unassembled WGS sequence"/>
</dbReference>
<dbReference type="InterPro" id="IPR051310">
    <property type="entry name" value="MCP_chemotaxis"/>
</dbReference>
<evidence type="ECO:0000259" key="11">
    <source>
        <dbReference type="PROSITE" id="PS50885"/>
    </source>
</evidence>
<dbReference type="Pfam" id="PF00015">
    <property type="entry name" value="MCPsignal"/>
    <property type="match status" value="1"/>
</dbReference>
<feature type="transmembrane region" description="Helical" evidence="9">
    <location>
        <begin position="209"/>
        <end position="228"/>
    </location>
</feature>
<dbReference type="GO" id="GO:0007165">
    <property type="term" value="P:signal transduction"/>
    <property type="evidence" value="ECO:0007669"/>
    <property type="project" value="UniProtKB-KW"/>
</dbReference>
<keyword evidence="8" id="KW-0807">Transducer</keyword>
<sequence>MKKQIFGQKRTMQLKHRIVRFVGVLLLEIVVVLSGLSFFFLDGAFGAVNDQQQATFDNQAKNAVETVISALQANEERRKSGELTEQQARQIAEMIVRDTRYNNGEGYLWADEKNGMCAVHMNQEYEGQMRYDLQDKQGIYYIRNLIAAGDKGGAFTEYFFTKPGKDGVFKKRAYTELFQPYGWYISTGNYFDDIETSMAHNRQEQRRDGIILVVVSLVVGVLNLVFMLRWSARLTKPIESVTERLTLLSQGDVHTPPAELVELEDETGRLTLACKTLIENMAGMISDVTMHLEHISKGDMRATVSYEYLGDFQPISESLTLIYNSLNETLRTISLSAEQVNAGADQVSSSAQSLASGASEQSSSVERLAESVEKVEAAANQNAAGAQEVSGQVDLVSQDMSRTKDQMEKLNTAMDQVKETSSKIGEITSLIESIAQQTNILALNASIEAARAGSAGKGFAVVAAEVGSLASKTAQAVKETGGLIASAISAISEGARLTQTVSEMVDDSVEKTNAISSAVGEIEKACVEQAQELSRITQGLEQISSVVQSNAAAAEESSASSEELSSQAQLLYRELDKFRLASGTGTSGAERMEFGNSFKNELI</sequence>